<reference evidence="2 3" key="1">
    <citation type="journal article" date="2015" name="Genome Announc.">
        <title>Draft Genome Sequence and Gene Annotation of the Entomopathogenic Fungus Verticillium hemipterigenum.</title>
        <authorList>
            <person name="Horn F."/>
            <person name="Habel A."/>
            <person name="Scharf D.H."/>
            <person name="Dworschak J."/>
            <person name="Brakhage A.A."/>
            <person name="Guthke R."/>
            <person name="Hertweck C."/>
            <person name="Linde J."/>
        </authorList>
    </citation>
    <scope>NUCLEOTIDE SEQUENCE [LARGE SCALE GENOMIC DNA]</scope>
</reference>
<dbReference type="EMBL" id="CDHN01000006">
    <property type="protein sequence ID" value="CEJ94258.1"/>
    <property type="molecule type" value="Genomic_DNA"/>
</dbReference>
<proteinExistence type="predicted"/>
<evidence type="ECO:0000256" key="1">
    <source>
        <dbReference type="SAM" id="MobiDB-lite"/>
    </source>
</evidence>
<feature type="region of interest" description="Disordered" evidence="1">
    <location>
        <begin position="1"/>
        <end position="132"/>
    </location>
</feature>
<feature type="compositionally biased region" description="Acidic residues" evidence="1">
    <location>
        <begin position="51"/>
        <end position="61"/>
    </location>
</feature>
<organism evidence="2 3">
    <name type="scientific">[Torrubiella] hemipterigena</name>
    <dbReference type="NCBI Taxonomy" id="1531966"/>
    <lineage>
        <taxon>Eukaryota</taxon>
        <taxon>Fungi</taxon>
        <taxon>Dikarya</taxon>
        <taxon>Ascomycota</taxon>
        <taxon>Pezizomycotina</taxon>
        <taxon>Sordariomycetes</taxon>
        <taxon>Hypocreomycetidae</taxon>
        <taxon>Hypocreales</taxon>
        <taxon>Clavicipitaceae</taxon>
        <taxon>Clavicipitaceae incertae sedis</taxon>
        <taxon>'Torrubiella' clade</taxon>
    </lineage>
</organism>
<dbReference type="HOGENOM" id="CLU_052200_0_0_1"/>
<dbReference type="Proteomes" id="UP000039046">
    <property type="component" value="Unassembled WGS sequence"/>
</dbReference>
<evidence type="ECO:0000313" key="2">
    <source>
        <dbReference type="EMBL" id="CEJ94258.1"/>
    </source>
</evidence>
<feature type="compositionally biased region" description="Low complexity" evidence="1">
    <location>
        <begin position="21"/>
        <end position="34"/>
    </location>
</feature>
<dbReference type="STRING" id="1531966.A0A0A1TR11"/>
<sequence length="276" mass="29667">MVPPPPSTPAPRRFLTKRPGASSSSQATPASAASRFQSTATPKLGTQRLEEVEDVESEDDLIAGSQDDQGPLHDSDGIPPSSWDEPQSEAAGNIAKRRKILDDSDYSTQEPLDGETAARQSPVVSEGSSQELVEDVKAVTSTTTNPVFRPAPRFKAPAEEDSVAETLLEQTSPRRKHASYVPGGLAEELQSWLSEVKGQTVPGVNSTDELRVPIAAARSGTRMCLVADIDGKNYILAGSAPSVAVDSVLLVRRPVWDIELLGETQTVVWNWAIEER</sequence>
<dbReference type="AlphaFoldDB" id="A0A0A1TR11"/>
<gene>
    <name evidence="2" type="ORF">VHEMI09799</name>
</gene>
<keyword evidence="3" id="KW-1185">Reference proteome</keyword>
<accession>A0A0A1TR11</accession>
<dbReference type="OrthoDB" id="5389296at2759"/>
<protein>
    <submittedName>
        <fullName evidence="2">Uncharacterized protein</fullName>
    </submittedName>
</protein>
<feature type="compositionally biased region" description="Polar residues" evidence="1">
    <location>
        <begin position="118"/>
        <end position="131"/>
    </location>
</feature>
<evidence type="ECO:0000313" key="3">
    <source>
        <dbReference type="Proteomes" id="UP000039046"/>
    </source>
</evidence>
<name>A0A0A1TR11_9HYPO</name>